<dbReference type="InterPro" id="IPR025110">
    <property type="entry name" value="AMP-bd_C"/>
</dbReference>
<dbReference type="PANTHER" id="PTHR24096">
    <property type="entry name" value="LONG-CHAIN-FATTY-ACID--COA LIGASE"/>
    <property type="match status" value="1"/>
</dbReference>
<dbReference type="Pfam" id="PF13193">
    <property type="entry name" value="AMP-binding_C"/>
    <property type="match status" value="1"/>
</dbReference>
<proteinExistence type="predicted"/>
<reference evidence="5 6" key="1">
    <citation type="submission" date="2024-03" db="EMBL/GenBank/DDBJ databases">
        <title>The genome assembly and annotation of the cricket Gryllus longicercus Weissman &amp; Gray.</title>
        <authorList>
            <person name="Szrajer S."/>
            <person name="Gray D."/>
            <person name="Ylla G."/>
        </authorList>
    </citation>
    <scope>NUCLEOTIDE SEQUENCE [LARGE SCALE GENOMIC DNA]</scope>
    <source>
        <strain evidence="5">DAG 2021-001</strain>
        <tissue evidence="5">Whole body minus gut</tissue>
    </source>
</reference>
<comment type="caution">
    <text evidence="5">The sequence shown here is derived from an EMBL/GenBank/DDBJ whole genome shotgun (WGS) entry which is preliminary data.</text>
</comment>
<evidence type="ECO:0000256" key="2">
    <source>
        <dbReference type="ARBA" id="ARBA00023140"/>
    </source>
</evidence>
<evidence type="ECO:0000256" key="1">
    <source>
        <dbReference type="ARBA" id="ARBA00004275"/>
    </source>
</evidence>
<dbReference type="SUPFAM" id="SSF56801">
    <property type="entry name" value="Acetyl-CoA synthetase-like"/>
    <property type="match status" value="1"/>
</dbReference>
<protein>
    <submittedName>
        <fullName evidence="5">Uncharacterized protein</fullName>
    </submittedName>
</protein>
<dbReference type="EMBL" id="JAZDUA010000213">
    <property type="protein sequence ID" value="KAK7864036.1"/>
    <property type="molecule type" value="Genomic_DNA"/>
</dbReference>
<feature type="domain" description="AMP-binding enzyme C-terminal" evidence="4">
    <location>
        <begin position="356"/>
        <end position="432"/>
    </location>
</feature>
<dbReference type="PROSITE" id="PS00455">
    <property type="entry name" value="AMP_BINDING"/>
    <property type="match status" value="1"/>
</dbReference>
<accession>A0AAN9VJ01</accession>
<dbReference type="Gene3D" id="3.30.300.30">
    <property type="match status" value="1"/>
</dbReference>
<evidence type="ECO:0000259" key="4">
    <source>
        <dbReference type="Pfam" id="PF13193"/>
    </source>
</evidence>
<evidence type="ECO:0000313" key="6">
    <source>
        <dbReference type="Proteomes" id="UP001378592"/>
    </source>
</evidence>
<dbReference type="Gene3D" id="3.40.50.12780">
    <property type="entry name" value="N-terminal domain of ligase-like"/>
    <property type="match status" value="1"/>
</dbReference>
<dbReference type="Pfam" id="PF00501">
    <property type="entry name" value="AMP-binding"/>
    <property type="match status" value="1"/>
</dbReference>
<comment type="subcellular location">
    <subcellularLocation>
        <location evidence="1">Peroxisome</location>
    </subcellularLocation>
</comment>
<dbReference type="GO" id="GO:0046949">
    <property type="term" value="P:fatty-acyl-CoA biosynthetic process"/>
    <property type="evidence" value="ECO:0007669"/>
    <property type="project" value="TreeGrafter"/>
</dbReference>
<dbReference type="Proteomes" id="UP001378592">
    <property type="component" value="Unassembled WGS sequence"/>
</dbReference>
<dbReference type="GO" id="GO:0004467">
    <property type="term" value="F:long-chain fatty acid-CoA ligase activity"/>
    <property type="evidence" value="ECO:0007669"/>
    <property type="project" value="TreeGrafter"/>
</dbReference>
<dbReference type="InterPro" id="IPR042099">
    <property type="entry name" value="ANL_N_sf"/>
</dbReference>
<dbReference type="InterPro" id="IPR045851">
    <property type="entry name" value="AMP-bd_C_sf"/>
</dbReference>
<name>A0AAN9VJ01_9ORTH</name>
<dbReference type="InterPro" id="IPR020845">
    <property type="entry name" value="AMP-binding_CS"/>
</dbReference>
<dbReference type="AlphaFoldDB" id="A0AAN9VJ01"/>
<dbReference type="PANTHER" id="PTHR24096:SF353">
    <property type="entry name" value="GH16244P-RELATED"/>
    <property type="match status" value="1"/>
</dbReference>
<evidence type="ECO:0000313" key="5">
    <source>
        <dbReference type="EMBL" id="KAK7864036.1"/>
    </source>
</evidence>
<dbReference type="GO" id="GO:0005777">
    <property type="term" value="C:peroxisome"/>
    <property type="evidence" value="ECO:0007669"/>
    <property type="project" value="UniProtKB-SubCell"/>
</dbReference>
<gene>
    <name evidence="5" type="ORF">R5R35_006793</name>
</gene>
<feature type="domain" description="AMP-dependent synthetase/ligase" evidence="3">
    <location>
        <begin position="71"/>
        <end position="302"/>
    </location>
</feature>
<organism evidence="5 6">
    <name type="scientific">Gryllus longicercus</name>
    <dbReference type="NCBI Taxonomy" id="2509291"/>
    <lineage>
        <taxon>Eukaryota</taxon>
        <taxon>Metazoa</taxon>
        <taxon>Ecdysozoa</taxon>
        <taxon>Arthropoda</taxon>
        <taxon>Hexapoda</taxon>
        <taxon>Insecta</taxon>
        <taxon>Pterygota</taxon>
        <taxon>Neoptera</taxon>
        <taxon>Polyneoptera</taxon>
        <taxon>Orthoptera</taxon>
        <taxon>Ensifera</taxon>
        <taxon>Gryllidea</taxon>
        <taxon>Grylloidea</taxon>
        <taxon>Gryllidae</taxon>
        <taxon>Gryllinae</taxon>
        <taxon>Gryllus</taxon>
    </lineage>
</organism>
<dbReference type="InterPro" id="IPR000873">
    <property type="entry name" value="AMP-dep_synth/lig_dom"/>
</dbReference>
<keyword evidence="6" id="KW-1185">Reference proteome</keyword>
<keyword evidence="2" id="KW-0576">Peroxisome</keyword>
<evidence type="ECO:0000259" key="3">
    <source>
        <dbReference type="Pfam" id="PF00501"/>
    </source>
</evidence>
<sequence>MRRQLGDARPVAAVGAGALLERLVRAGAVAGLRWRAVVALDGLAGCSSSTAAGAGLPPGCLRFEQLVAAEEAGANEPRFPDVRPAQLAVVAFTGGTTGPPKGVRISHANLVTSICQISHEAFEQSKEATESFQEELVCSVPMYHNYGMIVVTLNRLRLGAHIVTLADPSPDSYLQALHQTKSTALALTPSLMLWLAAAPSLPAERLERVHTVMCGGSPMAPDNTERLVSRLRPSVAFQQGYGCAETTAAICQTSRWERLLGTAGFLVPNTRAKVVGDGDVALGTGHTGEILVKGPQVMLGYLNDEAAMQRSFDAEGWFRTGDLGFYDDEHRFHVVDRLDEIIHVSGIHTLAVAPAELEELLRAHPGVAAAAVVAAPHDAHGQVPRAFVVRRPSFLRLTERELLDAVAQRTPPYKHLLGGVVFVDSLPRAPTGNVKRYLLKGR</sequence>